<proteinExistence type="predicted"/>
<comment type="caution">
    <text evidence="3">The sequence shown here is derived from an EMBL/GenBank/DDBJ whole genome shotgun (WGS) entry which is preliminary data.</text>
</comment>
<dbReference type="Pfam" id="PF12712">
    <property type="entry name" value="DUF3805"/>
    <property type="match status" value="1"/>
</dbReference>
<evidence type="ECO:0000313" key="3">
    <source>
        <dbReference type="EMBL" id="MDO7846698.1"/>
    </source>
</evidence>
<organism evidence="3 4">
    <name type="scientific">Hymenobacter mellowenesis</name>
    <dbReference type="NCBI Taxonomy" id="3063995"/>
    <lineage>
        <taxon>Bacteria</taxon>
        <taxon>Pseudomonadati</taxon>
        <taxon>Bacteroidota</taxon>
        <taxon>Cytophagia</taxon>
        <taxon>Cytophagales</taxon>
        <taxon>Hymenobacteraceae</taxon>
        <taxon>Hymenobacter</taxon>
    </lineage>
</organism>
<evidence type="ECO:0000259" key="2">
    <source>
        <dbReference type="Pfam" id="PF12712"/>
    </source>
</evidence>
<name>A0ABT9AA42_9BACT</name>
<evidence type="ECO:0000256" key="1">
    <source>
        <dbReference type="SAM" id="MobiDB-lite"/>
    </source>
</evidence>
<dbReference type="Proteomes" id="UP001167796">
    <property type="component" value="Unassembled WGS sequence"/>
</dbReference>
<feature type="domain" description="DUF3805" evidence="2">
    <location>
        <begin position="32"/>
        <end position="138"/>
    </location>
</feature>
<sequence length="160" mass="18153">MLKRTILPAFYFLVAATLTNCSNLQKTQQFEPDNKWFKLIYPASWQVESEDGIYTFTEAHDPSWAFQISAYRAMHDTIPDFSISEELQFAIESHPTAKIISLPNRKAVYYTERKGSSLLQIWIIGGKRCKAFCSYTADAPAPRSANSNASQQAVNSMEIQ</sequence>
<protein>
    <submittedName>
        <fullName evidence="3">DUF3805 domain-containing protein</fullName>
    </submittedName>
</protein>
<feature type="region of interest" description="Disordered" evidence="1">
    <location>
        <begin position="139"/>
        <end position="160"/>
    </location>
</feature>
<dbReference type="Gene3D" id="3.40.1000.10">
    <property type="entry name" value="Mog1/PsbP, alpha/beta/alpha sandwich"/>
    <property type="match status" value="1"/>
</dbReference>
<gene>
    <name evidence="3" type="ORF">Q5H92_10045</name>
</gene>
<accession>A0ABT9AA42</accession>
<evidence type="ECO:0000313" key="4">
    <source>
        <dbReference type="Proteomes" id="UP001167796"/>
    </source>
</evidence>
<dbReference type="RefSeq" id="WP_305011381.1">
    <property type="nucleotide sequence ID" value="NZ_JAUQSX010000004.1"/>
</dbReference>
<dbReference type="EMBL" id="JAUQSX010000004">
    <property type="protein sequence ID" value="MDO7846698.1"/>
    <property type="molecule type" value="Genomic_DNA"/>
</dbReference>
<keyword evidence="4" id="KW-1185">Reference proteome</keyword>
<reference evidence="3" key="1">
    <citation type="submission" date="2023-07" db="EMBL/GenBank/DDBJ databases">
        <authorList>
            <person name="Kim M.K."/>
        </authorList>
    </citation>
    <scope>NUCLEOTIDE SEQUENCE</scope>
    <source>
        <strain evidence="3">M29</strain>
    </source>
</reference>
<dbReference type="InterPro" id="IPR024315">
    <property type="entry name" value="DUF3805"/>
</dbReference>